<evidence type="ECO:0000313" key="3">
    <source>
        <dbReference type="Proteomes" id="UP001651880"/>
    </source>
</evidence>
<organism evidence="2 3">
    <name type="scientific">Lutispora saccharofermentans</name>
    <dbReference type="NCBI Taxonomy" id="3024236"/>
    <lineage>
        <taxon>Bacteria</taxon>
        <taxon>Bacillati</taxon>
        <taxon>Bacillota</taxon>
        <taxon>Clostridia</taxon>
        <taxon>Lutisporales</taxon>
        <taxon>Lutisporaceae</taxon>
        <taxon>Lutispora</taxon>
    </lineage>
</organism>
<reference evidence="2 3" key="1">
    <citation type="submission" date="2021-10" db="EMBL/GenBank/DDBJ databases">
        <title>Lutispora strain m25 sp. nov., a thermophilic, non-spore-forming bacterium isolated from a lab-scale methanogenic bioreactor digesting anaerobic sludge.</title>
        <authorList>
            <person name="El Houari A."/>
            <person name="Mcdonald J."/>
        </authorList>
    </citation>
    <scope>NUCLEOTIDE SEQUENCE [LARGE SCALE GENOMIC DNA]</scope>
    <source>
        <strain evidence="3">m25</strain>
    </source>
</reference>
<evidence type="ECO:0000313" key="2">
    <source>
        <dbReference type="EMBL" id="MCQ1530735.1"/>
    </source>
</evidence>
<feature type="domain" description="SipL SPOCS" evidence="1">
    <location>
        <begin position="42"/>
        <end position="142"/>
    </location>
</feature>
<dbReference type="Proteomes" id="UP001651880">
    <property type="component" value="Unassembled WGS sequence"/>
</dbReference>
<comment type="caution">
    <text evidence="2">The sequence shown here is derived from an EMBL/GenBank/DDBJ whole genome shotgun (WGS) entry which is preliminary data.</text>
</comment>
<dbReference type="InterPro" id="IPR024300">
    <property type="entry name" value="SipL_SPOCS_dom"/>
</dbReference>
<dbReference type="Pfam" id="PF12673">
    <property type="entry name" value="SipL"/>
    <property type="match status" value="1"/>
</dbReference>
<dbReference type="RefSeq" id="WP_255228256.1">
    <property type="nucleotide sequence ID" value="NZ_JAJEKE010000014.1"/>
</dbReference>
<dbReference type="EMBL" id="JAJEKE010000014">
    <property type="protein sequence ID" value="MCQ1530735.1"/>
    <property type="molecule type" value="Genomic_DNA"/>
</dbReference>
<gene>
    <name evidence="2" type="ORF">LJD61_14425</name>
</gene>
<keyword evidence="3" id="KW-1185">Reference proteome</keyword>
<accession>A0ABT1NHJ1</accession>
<sequence length="160" mass="17687">MVNHVNDLIEYAGIADVFPHHPTAFKQFSVQETVCLPIAKPNIEQIIKVMAELAITSTRVIRTPGAAENPAVSLEGQRLTGWKLIVEGEVRQKIEYVADEPSQPVYAAHFNMPFCTFIVLGGDYAAGSPLIVTGYIEDIFAKQINKRCIFKNITILVTAE</sequence>
<evidence type="ECO:0000259" key="1">
    <source>
        <dbReference type="Pfam" id="PF12673"/>
    </source>
</evidence>
<name>A0ABT1NHJ1_9FIRM</name>
<proteinExistence type="predicted"/>
<protein>
    <submittedName>
        <fullName evidence="2">DUF3794 domain-containing protein</fullName>
    </submittedName>
</protein>